<evidence type="ECO:0000256" key="1">
    <source>
        <dbReference type="ARBA" id="ARBA00004651"/>
    </source>
</evidence>
<dbReference type="Proteomes" id="UP000664405">
    <property type="component" value="Unassembled WGS sequence"/>
</dbReference>
<dbReference type="Pfam" id="PF01032">
    <property type="entry name" value="FecCD"/>
    <property type="match status" value="1"/>
</dbReference>
<organism evidence="9 10">
    <name type="scientific">Thalassospira povalilytica</name>
    <dbReference type="NCBI Taxonomy" id="732237"/>
    <lineage>
        <taxon>Bacteria</taxon>
        <taxon>Pseudomonadati</taxon>
        <taxon>Pseudomonadota</taxon>
        <taxon>Alphaproteobacteria</taxon>
        <taxon>Rhodospirillales</taxon>
        <taxon>Thalassospiraceae</taxon>
        <taxon>Thalassospira</taxon>
    </lineage>
</organism>
<accession>A0A8I1M5S4</accession>
<dbReference type="InterPro" id="IPR037294">
    <property type="entry name" value="ABC_BtuC-like"/>
</dbReference>
<feature type="transmembrane region" description="Helical" evidence="8">
    <location>
        <begin position="209"/>
        <end position="230"/>
    </location>
</feature>
<dbReference type="EMBL" id="JAEKJW010000001">
    <property type="protein sequence ID" value="MBN8195450.1"/>
    <property type="molecule type" value="Genomic_DNA"/>
</dbReference>
<evidence type="ECO:0000256" key="8">
    <source>
        <dbReference type="SAM" id="Phobius"/>
    </source>
</evidence>
<keyword evidence="3" id="KW-0813">Transport</keyword>
<comment type="caution">
    <text evidence="9">The sequence shown here is derived from an EMBL/GenBank/DDBJ whole genome shotgun (WGS) entry which is preliminary data.</text>
</comment>
<keyword evidence="6 8" id="KW-1133">Transmembrane helix</keyword>
<feature type="transmembrane region" description="Helical" evidence="8">
    <location>
        <begin position="81"/>
        <end position="98"/>
    </location>
</feature>
<dbReference type="GO" id="GO:0033214">
    <property type="term" value="P:siderophore-iron import into cell"/>
    <property type="evidence" value="ECO:0007669"/>
    <property type="project" value="TreeGrafter"/>
</dbReference>
<protein>
    <submittedName>
        <fullName evidence="9">Iron ABC transporter permease</fullName>
    </submittedName>
</protein>
<dbReference type="GO" id="GO:0005886">
    <property type="term" value="C:plasma membrane"/>
    <property type="evidence" value="ECO:0007669"/>
    <property type="project" value="UniProtKB-SubCell"/>
</dbReference>
<gene>
    <name evidence="9" type="ORF">JF547_02870</name>
</gene>
<keyword evidence="7 8" id="KW-0472">Membrane</keyword>
<evidence type="ECO:0000313" key="10">
    <source>
        <dbReference type="Proteomes" id="UP000664405"/>
    </source>
</evidence>
<feature type="transmembrane region" description="Helical" evidence="8">
    <location>
        <begin position="323"/>
        <end position="343"/>
    </location>
</feature>
<evidence type="ECO:0000313" key="9">
    <source>
        <dbReference type="EMBL" id="MBN8195450.1"/>
    </source>
</evidence>
<proteinExistence type="inferred from homology"/>
<dbReference type="RefSeq" id="WP_206926575.1">
    <property type="nucleotide sequence ID" value="NZ_JAEKJW010000001.1"/>
</dbReference>
<feature type="transmembrane region" description="Helical" evidence="8">
    <location>
        <begin position="23"/>
        <end position="44"/>
    </location>
</feature>
<name>A0A8I1M5S4_9PROT</name>
<evidence type="ECO:0000256" key="5">
    <source>
        <dbReference type="ARBA" id="ARBA00022692"/>
    </source>
</evidence>
<dbReference type="GO" id="GO:0022857">
    <property type="term" value="F:transmembrane transporter activity"/>
    <property type="evidence" value="ECO:0007669"/>
    <property type="project" value="InterPro"/>
</dbReference>
<evidence type="ECO:0000256" key="2">
    <source>
        <dbReference type="ARBA" id="ARBA00007935"/>
    </source>
</evidence>
<evidence type="ECO:0000256" key="3">
    <source>
        <dbReference type="ARBA" id="ARBA00022448"/>
    </source>
</evidence>
<evidence type="ECO:0000256" key="6">
    <source>
        <dbReference type="ARBA" id="ARBA00022989"/>
    </source>
</evidence>
<keyword evidence="5 8" id="KW-0812">Transmembrane</keyword>
<keyword evidence="4" id="KW-1003">Cell membrane</keyword>
<comment type="subcellular location">
    <subcellularLocation>
        <location evidence="1">Cell membrane</location>
        <topology evidence="1">Multi-pass membrane protein</topology>
    </subcellularLocation>
</comment>
<reference evidence="9" key="1">
    <citation type="submission" date="2020-12" db="EMBL/GenBank/DDBJ databases">
        <title>Oil enriched cultivation method for isolating marine PHA-producing bacteria.</title>
        <authorList>
            <person name="Zheng W."/>
            <person name="Yu S."/>
            <person name="Huang Y."/>
        </authorList>
    </citation>
    <scope>NUCLEOTIDE SEQUENCE</scope>
    <source>
        <strain evidence="9">SY-2-3</strain>
    </source>
</reference>
<comment type="similarity">
    <text evidence="2">Belongs to the binding-protein-dependent transport system permease family. FecCD subfamily.</text>
</comment>
<feature type="transmembrane region" description="Helical" evidence="8">
    <location>
        <begin position="110"/>
        <end position="129"/>
    </location>
</feature>
<evidence type="ECO:0000256" key="7">
    <source>
        <dbReference type="ARBA" id="ARBA00023136"/>
    </source>
</evidence>
<dbReference type="SUPFAM" id="SSF81345">
    <property type="entry name" value="ABC transporter involved in vitamin B12 uptake, BtuC"/>
    <property type="match status" value="1"/>
</dbReference>
<evidence type="ECO:0000256" key="4">
    <source>
        <dbReference type="ARBA" id="ARBA00022475"/>
    </source>
</evidence>
<dbReference type="AlphaFoldDB" id="A0A8I1M5S4"/>
<dbReference type="PANTHER" id="PTHR30472">
    <property type="entry name" value="FERRIC ENTEROBACTIN TRANSPORT SYSTEM PERMEASE PROTEIN"/>
    <property type="match status" value="1"/>
</dbReference>
<sequence length="354" mass="36362">MRLTTGLHGYVVLRFSGGLEIRLHNLICAVILMMVAVVGGVALLSTGSTDSTFSDLVGLFDGNAVSGDVAFAIADVRLPRILMGFMAGWCVALTGAMLQSLAQNPLADPGLLGLSQGSLVVIMLVLVLFPGLPLIFTPLAGFAGGLAVAVLLMVLVGRHHSGGLGILLMGIAVETTLSSVASILILYAPPEQSHAISSWLAGSLFHSDWAAVGSFAAWFVISIPAILVIGRKLRSLDLGDHMALALGEAVHITKPAILIVAVLLTAAATAAVGPLVFLGVMAPHLAGFMSPAKGRARLFLAAMTGGVLVVAADGLTRLGSDQVALPTGLAIMMIGAPIFIISLRLRTISQARTG</sequence>
<feature type="transmembrane region" description="Helical" evidence="8">
    <location>
        <begin position="135"/>
        <end position="157"/>
    </location>
</feature>
<dbReference type="Gene3D" id="1.10.3470.10">
    <property type="entry name" value="ABC transporter involved in vitamin B12 uptake, BtuC"/>
    <property type="match status" value="1"/>
</dbReference>
<feature type="transmembrane region" description="Helical" evidence="8">
    <location>
        <begin position="164"/>
        <end position="189"/>
    </location>
</feature>
<dbReference type="CDD" id="cd06550">
    <property type="entry name" value="TM_ABC_iron-siderophores_like"/>
    <property type="match status" value="1"/>
</dbReference>
<dbReference type="InterPro" id="IPR000522">
    <property type="entry name" value="ABC_transptr_permease_BtuC"/>
</dbReference>
<dbReference type="PANTHER" id="PTHR30472:SF25">
    <property type="entry name" value="ABC TRANSPORTER PERMEASE PROTEIN MJ0876-RELATED"/>
    <property type="match status" value="1"/>
</dbReference>